<dbReference type="GO" id="GO:0016616">
    <property type="term" value="F:oxidoreductase activity, acting on the CH-OH group of donors, NAD or NADP as acceptor"/>
    <property type="evidence" value="ECO:0007669"/>
    <property type="project" value="TreeGrafter"/>
</dbReference>
<evidence type="ECO:0000256" key="1">
    <source>
        <dbReference type="ARBA" id="ARBA00006484"/>
    </source>
</evidence>
<protein>
    <recommendedName>
        <fullName evidence="6">Alcohol dehydrogenase</fullName>
    </recommendedName>
</protein>
<evidence type="ECO:0000313" key="4">
    <source>
        <dbReference type="EMBL" id="KAF2899023.1"/>
    </source>
</evidence>
<dbReference type="PANTHER" id="PTHR44229:SF8">
    <property type="entry name" value="ALCOHOL DEHYDROGENASE-RELATED"/>
    <property type="match status" value="1"/>
</dbReference>
<comment type="similarity">
    <text evidence="1 3">Belongs to the short-chain dehydrogenases/reductases (SDR) family.</text>
</comment>
<dbReference type="InterPro" id="IPR002347">
    <property type="entry name" value="SDR_fam"/>
</dbReference>
<sequence>MAFVLKSKISLITGGATGIGFCSVKELLRNGVKAVTIADIDEKRGQEALNEITKEFGPNRALFIKTDVTKTDQLEAAFQETINKWKAVDVVINNAAIMNDGQRQLEISLNCGALVEGSFLALKYMGKDKGGKGGVIVNMASIAGLKPADVLPVYCATKHFVVAFSRSLGLPYHYDRTGVRVLTLCPGATNTNLLPESLQHPLNYSKEIGERLDIALKNIPLQEPEYVAQAMATVITKGESGSVWVAEDSKPPYQVHIPDREELPRK</sequence>
<dbReference type="PRINTS" id="PR00080">
    <property type="entry name" value="SDRFAMILY"/>
</dbReference>
<dbReference type="Pfam" id="PF00106">
    <property type="entry name" value="adh_short"/>
    <property type="match status" value="1"/>
</dbReference>
<dbReference type="Proteomes" id="UP000801492">
    <property type="component" value="Unassembled WGS sequence"/>
</dbReference>
<dbReference type="OrthoDB" id="417891at2759"/>
<proteinExistence type="inferred from homology"/>
<comment type="caution">
    <text evidence="4">The sequence shown here is derived from an EMBL/GenBank/DDBJ whole genome shotgun (WGS) entry which is preliminary data.</text>
</comment>
<organism evidence="4 5">
    <name type="scientific">Ignelater luminosus</name>
    <name type="common">Cucubano</name>
    <name type="synonym">Pyrophorus luminosus</name>
    <dbReference type="NCBI Taxonomy" id="2038154"/>
    <lineage>
        <taxon>Eukaryota</taxon>
        <taxon>Metazoa</taxon>
        <taxon>Ecdysozoa</taxon>
        <taxon>Arthropoda</taxon>
        <taxon>Hexapoda</taxon>
        <taxon>Insecta</taxon>
        <taxon>Pterygota</taxon>
        <taxon>Neoptera</taxon>
        <taxon>Endopterygota</taxon>
        <taxon>Coleoptera</taxon>
        <taxon>Polyphaga</taxon>
        <taxon>Elateriformia</taxon>
        <taxon>Elateroidea</taxon>
        <taxon>Elateridae</taxon>
        <taxon>Agrypninae</taxon>
        <taxon>Pyrophorini</taxon>
        <taxon>Ignelater</taxon>
    </lineage>
</organism>
<dbReference type="EMBL" id="VTPC01003109">
    <property type="protein sequence ID" value="KAF2899023.1"/>
    <property type="molecule type" value="Genomic_DNA"/>
</dbReference>
<dbReference type="PANTHER" id="PTHR44229">
    <property type="entry name" value="15-HYDROXYPROSTAGLANDIN DEHYDROGENASE [NAD(+)]"/>
    <property type="match status" value="1"/>
</dbReference>
<accession>A0A8K0GIB6</accession>
<dbReference type="AlphaFoldDB" id="A0A8K0GIB6"/>
<dbReference type="SUPFAM" id="SSF51735">
    <property type="entry name" value="NAD(P)-binding Rossmann-fold domains"/>
    <property type="match status" value="1"/>
</dbReference>
<dbReference type="GO" id="GO:0005737">
    <property type="term" value="C:cytoplasm"/>
    <property type="evidence" value="ECO:0007669"/>
    <property type="project" value="TreeGrafter"/>
</dbReference>
<name>A0A8K0GIB6_IGNLU</name>
<evidence type="ECO:0008006" key="6">
    <source>
        <dbReference type="Google" id="ProtNLM"/>
    </source>
</evidence>
<dbReference type="FunFam" id="3.40.50.720:FF:000149">
    <property type="entry name" value="15-hydroxyprostaglandin dehydrogenase [NAD(+)]"/>
    <property type="match status" value="1"/>
</dbReference>
<dbReference type="PROSITE" id="PS00061">
    <property type="entry name" value="ADH_SHORT"/>
    <property type="match status" value="1"/>
</dbReference>
<dbReference type="PRINTS" id="PR00081">
    <property type="entry name" value="GDHRDH"/>
</dbReference>
<keyword evidence="2" id="KW-0560">Oxidoreductase</keyword>
<evidence type="ECO:0000313" key="5">
    <source>
        <dbReference type="Proteomes" id="UP000801492"/>
    </source>
</evidence>
<evidence type="ECO:0000256" key="3">
    <source>
        <dbReference type="RuleBase" id="RU000363"/>
    </source>
</evidence>
<evidence type="ECO:0000256" key="2">
    <source>
        <dbReference type="ARBA" id="ARBA00023002"/>
    </source>
</evidence>
<dbReference type="InterPro" id="IPR036291">
    <property type="entry name" value="NAD(P)-bd_dom_sf"/>
</dbReference>
<keyword evidence="5" id="KW-1185">Reference proteome</keyword>
<gene>
    <name evidence="4" type="ORF">ILUMI_07150</name>
</gene>
<dbReference type="Gene3D" id="3.40.50.720">
    <property type="entry name" value="NAD(P)-binding Rossmann-like Domain"/>
    <property type="match status" value="1"/>
</dbReference>
<reference evidence="4" key="1">
    <citation type="submission" date="2019-08" db="EMBL/GenBank/DDBJ databases">
        <title>The genome of the North American firefly Photinus pyralis.</title>
        <authorList>
            <consortium name="Photinus pyralis genome working group"/>
            <person name="Fallon T.R."/>
            <person name="Sander Lower S.E."/>
            <person name="Weng J.-K."/>
        </authorList>
    </citation>
    <scope>NUCLEOTIDE SEQUENCE</scope>
    <source>
        <strain evidence="4">TRF0915ILg1</strain>
        <tissue evidence="4">Whole body</tissue>
    </source>
</reference>
<dbReference type="InterPro" id="IPR020904">
    <property type="entry name" value="Sc_DH/Rdtase_CS"/>
</dbReference>